<keyword evidence="1" id="KW-0472">Membrane</keyword>
<evidence type="ECO:0000256" key="1">
    <source>
        <dbReference type="SAM" id="Phobius"/>
    </source>
</evidence>
<keyword evidence="1" id="KW-0812">Transmembrane</keyword>
<dbReference type="RefSeq" id="WP_241711919.1">
    <property type="nucleotide sequence ID" value="NZ_JALBUF010000001.1"/>
</dbReference>
<evidence type="ECO:0000313" key="2">
    <source>
        <dbReference type="EMBL" id="MCI0182316.1"/>
    </source>
</evidence>
<feature type="transmembrane region" description="Helical" evidence="1">
    <location>
        <begin position="109"/>
        <end position="130"/>
    </location>
</feature>
<comment type="caution">
    <text evidence="2">The sequence shown here is derived from an EMBL/GenBank/DDBJ whole genome shotgun (WGS) entry which is preliminary data.</text>
</comment>
<dbReference type="EMBL" id="JALBUF010000001">
    <property type="protein sequence ID" value="MCI0182316.1"/>
    <property type="molecule type" value="Genomic_DNA"/>
</dbReference>
<keyword evidence="3" id="KW-1185">Reference proteome</keyword>
<proteinExistence type="predicted"/>
<feature type="transmembrane region" description="Helical" evidence="1">
    <location>
        <begin position="6"/>
        <end position="27"/>
    </location>
</feature>
<feature type="transmembrane region" description="Helical" evidence="1">
    <location>
        <begin position="34"/>
        <end position="61"/>
    </location>
</feature>
<dbReference type="AlphaFoldDB" id="A0A9X1V6B5"/>
<feature type="transmembrane region" description="Helical" evidence="1">
    <location>
        <begin position="73"/>
        <end position="97"/>
    </location>
</feature>
<dbReference type="Proteomes" id="UP001139263">
    <property type="component" value="Unassembled WGS sequence"/>
</dbReference>
<evidence type="ECO:0000313" key="3">
    <source>
        <dbReference type="Proteomes" id="UP001139263"/>
    </source>
</evidence>
<gene>
    <name evidence="2" type="ORF">MM817_00575</name>
</gene>
<name>A0A9X1V6B5_9BACL</name>
<protein>
    <submittedName>
        <fullName evidence="2">Uncharacterized protein</fullName>
    </submittedName>
</protein>
<keyword evidence="1" id="KW-1133">Transmembrane helix</keyword>
<accession>A0A9X1V6B5</accession>
<sequence length="165" mass="19046">MSLLDWTYLFLFITSLFGAVLFFGFTFRLRISYPLVFVVSHVTLASVTWVLFSITLIRHLIGWSEHQVQNSTIIYLLLGYLVFTFTYVIGIYFFFRYDAKRKHPGLQSIALHLALAGLTFVFVTSSYVVVTVTQNHSVVDHTLGAKSPVWFLVHRDQVIHSHQKQ</sequence>
<reference evidence="2" key="1">
    <citation type="submission" date="2022-03" db="EMBL/GenBank/DDBJ databases">
        <title>Draft Genome Sequence of Firmicute Strain S0AB, a Heterotrophic Iron/Sulfur-Oxidizing Extreme Acidophile.</title>
        <authorList>
            <person name="Vergara E."/>
            <person name="Pakostova E."/>
            <person name="Johnson D.B."/>
            <person name="Holmes D.S."/>
        </authorList>
    </citation>
    <scope>NUCLEOTIDE SEQUENCE</scope>
    <source>
        <strain evidence="2">S0AB</strain>
    </source>
</reference>
<organism evidence="2 3">
    <name type="scientific">Sulfoacidibacillus ferrooxidans</name>
    <dbReference type="NCBI Taxonomy" id="2005001"/>
    <lineage>
        <taxon>Bacteria</taxon>
        <taxon>Bacillati</taxon>
        <taxon>Bacillota</taxon>
        <taxon>Bacilli</taxon>
        <taxon>Bacillales</taxon>
        <taxon>Alicyclobacillaceae</taxon>
        <taxon>Sulfoacidibacillus</taxon>
    </lineage>
</organism>